<evidence type="ECO:0008006" key="16">
    <source>
        <dbReference type="Google" id="ProtNLM"/>
    </source>
</evidence>
<keyword evidence="5 10" id="KW-1133">Transmembrane helix</keyword>
<feature type="domain" description="DOMON" evidence="11">
    <location>
        <begin position="1871"/>
        <end position="1997"/>
    </location>
</feature>
<dbReference type="PRINTS" id="PR00459">
    <property type="entry name" value="ASPEROXIDASE"/>
</dbReference>
<dbReference type="EMBL" id="JBGBPQ010000008">
    <property type="protein sequence ID" value="KAL1520673.1"/>
    <property type="molecule type" value="Genomic_DNA"/>
</dbReference>
<dbReference type="Gene3D" id="1.10.520.10">
    <property type="match status" value="3"/>
</dbReference>
<sequence>MTCDRPLVEGHVIMGKEAVTTSEVATSFAGKSCGGTFTPGEALSIQVSGGGTYLLQVSGGTITDSGNVCDGLRFANLGTSVSAYSFTPAASSTLVEAWIGRGTGPTTADMPVAVYTKCTLTAGTAASPATAPPPAPTASPASTPSPTSTPAPSPTRAASPPPAAAAPALTSAQTICFRDGCAFGFSFRPSPVDPENKVEFTLRYTKQSWLGLGVSLDGSMTTSIALITSWNERVESHVYALNGRTAEAVTSGWLHLAEMESVTREGGVSTIVFDVAYTDDCSVRDLLICRHEPTLIIVAHGHDDALGWHSGQARIEIFGNSYRVLSASVAWDESLHLTCMCIAWLFCAPLALTVARLRHFQYFRAMLTRSRYKGGKQYWYLIHRNCLFAAVFLTILGGLVMLLTSIALFQRAHSYFGVATMSVATIQMLNGLFRPDKGRRGRVLWEKSHRALGVTIVVLAIISGCLGAQVFSYRLGRDYPLNSETNEPLSSFSRHSPPPPAISPPPPKILPPPPKNLSPPPPTPPAPVLVSLPTAASILPNSCRCDFRSPTWLRLLIVGPSFIRLAWNDAATFDATTGKYGPRASMRFAPEASYPSNKGLERARDLLEPIKEAVPSISYADLWQLAAVVSIELMGGPRVPFRAGRVDAAGSADTAPQGMLPGAHDTVEQLRAVFSRMGFNDRDLVTLLGAHTVGLCRARNSGFRGPWDSKAFRFNNGYYRRLLNTSWWEYDGSQYNFISGDGSMMLETDMHLAVQPVFSVWTRLFARNELLWFSSFSTAFQRLAELGHSPANLVSVDYTFKALHSGQLQPAVEAAAVLIQAVVSSRHVGPAFVRLAWQDAGTYNKTDGTYGPRAAMRFAPESSNPSNKGLQHARALLEPIKQAVPSLSYADLWQLAAVVSIEMMGGPKVPFRAGRVDAVESEESAPEGMLPGAHSTAQELRAVFSRMGFNDREIVALAGAHTLGRCHPQYSGFNGPWTTDPLSFDNRYFKDLMDKQWASIDNTVFGSSVQDGTLMLSSDMQLATDAGFGVWTNAFAHDQALFFSSFAAAFQKLGELGSSRLQDTTYTLSPISAAQTQPESDFVCLLSNGGTCVVGLQWEFHHEDDSVSIRAQVAGDVGWLSLGVSEAGRMIYPRPSYVVVGDASGVRKHMLKTQDVASQGNTAPLDPVQNLREASFERTNGFSTLRFRTDLEWFSRYMHPTTGSLHFIYAHGAFGDVSSSLGYHANNRGNRQLSAFGPRRFVVTEEVRAQVQLATNMVASLVRKVHAGPALVRLAWQDAGTYNKTDGTYGPRAAMRFAPESSNPSNKGLQHARALLEPIKQAVPSLSYADLWQLAAVVSIEMMGGPKVPFRAGRVDAVESEESAPEGMLPGAHSTAQELRAVFSRMGFNDREIVALAGAHTLGRCHPQYSGFNGPWTTDPLSFDNQYYVTMLKSNYSYNGSQWNTENGTMMLNADLNLLRDAQFLVYARLYALEEEVFFNDFASAFSKLAELGWKRLAPVSYLIPDTDDTLVVTTTANEVQLKTGMYLKLQLGQDGNVTATLTLNAIVGWMALGVSQAGRMVSPMPSHAVVGTNQGVQRRRLVAQEPDVARSAPMEADQYVEQASFNRVDGTSRLQFRAPLSWFNKFAAQPSSGIRLIYAHAAPGDASYPFAYHGLHRGNARILGLGHALPPRAAPASPPPAPPLAQTRSITPRANMQLSWTHNEDSTTTMTLRLAEHVQWLALAASATGRMILPEPSRAVVGVIGRGVYKRTLKAQDVTSVPSSAPLDAVQDLTAASVAHDNGATVLKFTVAQSFLTQFSNGGSNVDFIYSHGEPNLPTSTFGYHGLQRRGHIPIADFVAGSSGFTPVASPPPPSPPWQPNALVPIELTPRAGVYLSMFGGNWSTIAVELVVQQQVPWLSVAVSQSGWMTDPTPSKAIVGDLSSSSLHVYDLVYQDPSSPARSIQSDTSTLALEKTSVVYRDGVTALRFHVASSWLSSASDEADDDDTIWLLWAHGSPTWPLAFPSYHIGNRGAVSISRLELLGPKSPSPPPVPKPHSPPKPPPSGGSGGGTGGSDGCSGSGQITDYCGETLSYQVARCYMSTSSLTLPQFDNAVDAYENVLQLSTEFRVAWTVKGTYPSGEISILMQARTLGWLGFGLMSDTTAGGVASGNGMINTDIWIGNVVDGVATVLDTWSPSVAAPLQDAQSGDHSNDVYDVGGTEDDTAGLTTVWFTRKLVTNDTWDYKISPGTELPVIFAYSRKNVDSFLHYHGPTRGFDHVIFIPIPPPSDLTFVPIVLSVLLVLLIVGWMLDRTRRRQVARMEAARIDVLRQQVKASVESAGSLAFGMVLVNARDFLRHQRFIPHESLRDASELKVLDTISMAREFSRDQTIIFFSHQWLSWDLPDPERVHYTCMANVVKNLAKKQALENLSASWVWVDYSCMPQLNPTTLSLAVSDLSEVAALATYFVVIAPPAVHLDTQQLCDMETYQRRGWCRLEQFSYVCTGKTDSMLISTGGETETFAPYISQPAQWKQQALEVLLGEYTCCQRSDNHTVGDKPCDKDKLKPALLRMYMKAICHLPPCPLRKQLIERDRQIFPAHDFEDDILKLAREKFNEMAISVNEDNTSKAWRNWKSASTIVSASGRMAAVKRSRSRICLTRQSHSNLSSASCIQEEEPGRSNSFCSEITTDLITQQTPISAYKAFYGSELSRLAHAVPESGNEE</sequence>
<dbReference type="Gene3D" id="1.20.120.1770">
    <property type="match status" value="1"/>
</dbReference>
<evidence type="ECO:0000259" key="11">
    <source>
        <dbReference type="PROSITE" id="PS50836"/>
    </source>
</evidence>
<feature type="domain" description="Plant heme peroxidase family profile" evidence="12">
    <location>
        <begin position="1309"/>
        <end position="1493"/>
    </location>
</feature>
<evidence type="ECO:0000256" key="6">
    <source>
        <dbReference type="ARBA" id="ARBA00023002"/>
    </source>
</evidence>
<protein>
    <recommendedName>
        <fullName evidence="16">L-ascorbate peroxidase</fullName>
    </recommendedName>
</protein>
<evidence type="ECO:0000256" key="3">
    <source>
        <dbReference type="ARBA" id="ARBA00022692"/>
    </source>
</evidence>
<dbReference type="Gene3D" id="1.10.420.10">
    <property type="entry name" value="Peroxidase, domain 2"/>
    <property type="match status" value="3"/>
</dbReference>
<feature type="domain" description="Plant heme peroxidase family profile" evidence="12">
    <location>
        <begin position="870"/>
        <end position="1088"/>
    </location>
</feature>
<evidence type="ECO:0000259" key="13">
    <source>
        <dbReference type="PROSITE" id="PS50939"/>
    </source>
</evidence>
<evidence type="ECO:0000256" key="7">
    <source>
        <dbReference type="ARBA" id="ARBA00023136"/>
    </source>
</evidence>
<feature type="region of interest" description="Disordered" evidence="9">
    <location>
        <begin position="126"/>
        <end position="164"/>
    </location>
</feature>
<keyword evidence="4" id="KW-0249">Electron transport</keyword>
<proteinExistence type="inferred from homology"/>
<feature type="domain" description="Plant heme peroxidase family profile" evidence="12">
    <location>
        <begin position="569"/>
        <end position="816"/>
    </location>
</feature>
<dbReference type="InterPro" id="IPR010255">
    <property type="entry name" value="Haem_peroxidase_sf"/>
</dbReference>
<gene>
    <name evidence="14" type="ORF">AB1Y20_022242</name>
</gene>
<feature type="region of interest" description="Disordered" evidence="9">
    <location>
        <begin position="486"/>
        <end position="525"/>
    </location>
</feature>
<feature type="region of interest" description="Disordered" evidence="9">
    <location>
        <begin position="2023"/>
        <end position="2059"/>
    </location>
</feature>
<dbReference type="GO" id="GO:0034599">
    <property type="term" value="P:cellular response to oxidative stress"/>
    <property type="evidence" value="ECO:0007669"/>
    <property type="project" value="InterPro"/>
</dbReference>
<dbReference type="InterPro" id="IPR045266">
    <property type="entry name" value="DOH_DOMON"/>
</dbReference>
<dbReference type="Proteomes" id="UP001515480">
    <property type="component" value="Unassembled WGS sequence"/>
</dbReference>
<feature type="compositionally biased region" description="Gly residues" evidence="9">
    <location>
        <begin position="2047"/>
        <end position="2059"/>
    </location>
</feature>
<dbReference type="CDD" id="cd09631">
    <property type="entry name" value="DOMON_DOH"/>
    <property type="match status" value="3"/>
</dbReference>
<evidence type="ECO:0000313" key="14">
    <source>
        <dbReference type="EMBL" id="KAL1520673.1"/>
    </source>
</evidence>
<keyword evidence="2" id="KW-0813">Transport</keyword>
<dbReference type="InterPro" id="IPR005018">
    <property type="entry name" value="DOMON_domain"/>
</dbReference>
<evidence type="ECO:0000256" key="8">
    <source>
        <dbReference type="RuleBase" id="RU004241"/>
    </source>
</evidence>
<dbReference type="CDD" id="cd08760">
    <property type="entry name" value="Cyt_b561_FRRS1_like"/>
    <property type="match status" value="1"/>
</dbReference>
<comment type="similarity">
    <text evidence="8">Belongs to the peroxidase family.</text>
</comment>
<dbReference type="InterPro" id="IPR019793">
    <property type="entry name" value="Peroxidases_heam-ligand_BS"/>
</dbReference>
<dbReference type="GO" id="GO:0020037">
    <property type="term" value="F:heme binding"/>
    <property type="evidence" value="ECO:0007669"/>
    <property type="project" value="InterPro"/>
</dbReference>
<dbReference type="PANTHER" id="PTHR31356">
    <property type="entry name" value="THYLAKOID LUMENAL 29 KDA PROTEIN, CHLOROPLASTIC-RELATED"/>
    <property type="match status" value="1"/>
</dbReference>
<feature type="transmembrane region" description="Helical" evidence="10">
    <location>
        <begin position="378"/>
        <end position="409"/>
    </location>
</feature>
<dbReference type="SUPFAM" id="SSF48113">
    <property type="entry name" value="Heme-dependent peroxidases"/>
    <property type="match status" value="3"/>
</dbReference>
<comment type="subcellular location">
    <subcellularLocation>
        <location evidence="1">Membrane</location>
    </subcellularLocation>
</comment>
<reference evidence="14 15" key="1">
    <citation type="journal article" date="2024" name="Science">
        <title>Giant polyketide synthase enzymes in the biosynthesis of giant marine polyether toxins.</title>
        <authorList>
            <person name="Fallon T.R."/>
            <person name="Shende V.V."/>
            <person name="Wierzbicki I.H."/>
            <person name="Pendleton A.L."/>
            <person name="Watervoot N.F."/>
            <person name="Auber R.P."/>
            <person name="Gonzalez D.J."/>
            <person name="Wisecaver J.H."/>
            <person name="Moore B.S."/>
        </authorList>
    </citation>
    <scope>NUCLEOTIDE SEQUENCE [LARGE SCALE GENOMIC DNA]</scope>
    <source>
        <strain evidence="14 15">12B1</strain>
    </source>
</reference>
<dbReference type="InterPro" id="IPR002016">
    <property type="entry name" value="Haem_peroxidase"/>
</dbReference>
<feature type="domain" description="DOMON" evidence="11">
    <location>
        <begin position="2107"/>
        <end position="2241"/>
    </location>
</feature>
<dbReference type="GO" id="GO:0042744">
    <property type="term" value="P:hydrogen peroxide catabolic process"/>
    <property type="evidence" value="ECO:0007669"/>
    <property type="project" value="TreeGrafter"/>
</dbReference>
<dbReference type="GO" id="GO:0016020">
    <property type="term" value="C:membrane"/>
    <property type="evidence" value="ECO:0007669"/>
    <property type="project" value="UniProtKB-SubCell"/>
</dbReference>
<dbReference type="Pfam" id="PF03188">
    <property type="entry name" value="Cytochrom_B561"/>
    <property type="match status" value="1"/>
</dbReference>
<dbReference type="PROSITE" id="PS50836">
    <property type="entry name" value="DOMON"/>
    <property type="match status" value="3"/>
</dbReference>
<dbReference type="PROSITE" id="PS50873">
    <property type="entry name" value="PEROXIDASE_4"/>
    <property type="match status" value="3"/>
</dbReference>
<feature type="compositionally biased region" description="Pro residues" evidence="9">
    <location>
        <begin position="147"/>
        <end position="164"/>
    </location>
</feature>
<feature type="transmembrane region" description="Helical" evidence="10">
    <location>
        <begin position="454"/>
        <end position="473"/>
    </location>
</feature>
<feature type="domain" description="DOMON" evidence="11">
    <location>
        <begin position="1092"/>
        <end position="1212"/>
    </location>
</feature>
<dbReference type="InterPro" id="IPR044831">
    <property type="entry name" value="Ccp1-like"/>
</dbReference>
<organism evidence="14 15">
    <name type="scientific">Prymnesium parvum</name>
    <name type="common">Toxic golden alga</name>
    <dbReference type="NCBI Taxonomy" id="97485"/>
    <lineage>
        <taxon>Eukaryota</taxon>
        <taxon>Haptista</taxon>
        <taxon>Haptophyta</taxon>
        <taxon>Prymnesiophyceae</taxon>
        <taxon>Prymnesiales</taxon>
        <taxon>Prymnesiaceae</taxon>
        <taxon>Prymnesium</taxon>
    </lineage>
</organism>
<dbReference type="PANTHER" id="PTHR31356:SF66">
    <property type="entry name" value="CATALASE-PEROXIDASE"/>
    <property type="match status" value="1"/>
</dbReference>
<name>A0AB34JI96_PRYPA</name>
<evidence type="ECO:0000256" key="2">
    <source>
        <dbReference type="ARBA" id="ARBA00022448"/>
    </source>
</evidence>
<dbReference type="InterPro" id="IPR002207">
    <property type="entry name" value="Peroxidase_I"/>
</dbReference>
<evidence type="ECO:0000256" key="9">
    <source>
        <dbReference type="SAM" id="MobiDB-lite"/>
    </source>
</evidence>
<feature type="compositionally biased region" description="Pro residues" evidence="9">
    <location>
        <begin position="2028"/>
        <end position="2046"/>
    </location>
</feature>
<dbReference type="SMART" id="SM00665">
    <property type="entry name" value="B561"/>
    <property type="match status" value="1"/>
</dbReference>
<dbReference type="PRINTS" id="PR00458">
    <property type="entry name" value="PEROXIDASE"/>
</dbReference>
<dbReference type="GO" id="GO:0004601">
    <property type="term" value="F:peroxidase activity"/>
    <property type="evidence" value="ECO:0007669"/>
    <property type="project" value="InterPro"/>
</dbReference>
<feature type="transmembrane region" description="Helical" evidence="10">
    <location>
        <begin position="335"/>
        <end position="357"/>
    </location>
</feature>
<feature type="compositionally biased region" description="Pro residues" evidence="9">
    <location>
        <begin position="496"/>
        <end position="525"/>
    </location>
</feature>
<feature type="domain" description="Cytochrome b561" evidence="13">
    <location>
        <begin position="306"/>
        <end position="501"/>
    </location>
</feature>
<evidence type="ECO:0000259" key="12">
    <source>
        <dbReference type="PROSITE" id="PS50873"/>
    </source>
</evidence>
<dbReference type="PROSITE" id="PS00435">
    <property type="entry name" value="PEROXIDASE_1"/>
    <property type="match status" value="3"/>
</dbReference>
<dbReference type="Pfam" id="PF03351">
    <property type="entry name" value="DOMON"/>
    <property type="match status" value="1"/>
</dbReference>
<evidence type="ECO:0000256" key="4">
    <source>
        <dbReference type="ARBA" id="ARBA00022982"/>
    </source>
</evidence>
<feature type="transmembrane region" description="Helical" evidence="10">
    <location>
        <begin position="415"/>
        <end position="433"/>
    </location>
</feature>
<dbReference type="InterPro" id="IPR006593">
    <property type="entry name" value="Cyt_b561/ferric_Rdtase_TM"/>
</dbReference>
<keyword evidence="7 10" id="KW-0472">Membrane</keyword>
<feature type="transmembrane region" description="Helical" evidence="10">
    <location>
        <begin position="2272"/>
        <end position="2292"/>
    </location>
</feature>
<evidence type="ECO:0000313" key="15">
    <source>
        <dbReference type="Proteomes" id="UP001515480"/>
    </source>
</evidence>
<keyword evidence="6" id="KW-0560">Oxidoreductase</keyword>
<comment type="caution">
    <text evidence="14">The sequence shown here is derived from an EMBL/GenBank/DDBJ whole genome shotgun (WGS) entry which is preliminary data.</text>
</comment>
<keyword evidence="15" id="KW-1185">Reference proteome</keyword>
<dbReference type="PROSITE" id="PS50939">
    <property type="entry name" value="CYTOCHROME_B561"/>
    <property type="match status" value="1"/>
</dbReference>
<evidence type="ECO:0000256" key="10">
    <source>
        <dbReference type="SAM" id="Phobius"/>
    </source>
</evidence>
<evidence type="ECO:0000256" key="1">
    <source>
        <dbReference type="ARBA" id="ARBA00004370"/>
    </source>
</evidence>
<keyword evidence="3 10" id="KW-0812">Transmembrane</keyword>
<dbReference type="Pfam" id="PF00141">
    <property type="entry name" value="peroxidase"/>
    <property type="match status" value="3"/>
</dbReference>
<accession>A0AB34JI96</accession>
<evidence type="ECO:0000256" key="5">
    <source>
        <dbReference type="ARBA" id="ARBA00022989"/>
    </source>
</evidence>
<dbReference type="SMART" id="SM00664">
    <property type="entry name" value="DoH"/>
    <property type="match status" value="4"/>
</dbReference>
<dbReference type="GO" id="GO:0000302">
    <property type="term" value="P:response to reactive oxygen species"/>
    <property type="evidence" value="ECO:0007669"/>
    <property type="project" value="TreeGrafter"/>
</dbReference>